<accession>A0A9X2D873</accession>
<dbReference type="EMBL" id="JAMOIL010000015">
    <property type="protein sequence ID" value="MCM0621150.1"/>
    <property type="molecule type" value="Genomic_DNA"/>
</dbReference>
<dbReference type="GO" id="GO:0003700">
    <property type="term" value="F:DNA-binding transcription factor activity"/>
    <property type="evidence" value="ECO:0007669"/>
    <property type="project" value="InterPro"/>
</dbReference>
<name>A0A9X2D873_9ACTN</name>
<reference evidence="6" key="1">
    <citation type="submission" date="2022-05" db="EMBL/GenBank/DDBJ databases">
        <authorList>
            <person name="Tuo L."/>
        </authorList>
    </citation>
    <scope>NUCLEOTIDE SEQUENCE</scope>
    <source>
        <strain evidence="6">BSK12Z-4</strain>
    </source>
</reference>
<feature type="region of interest" description="Disordered" evidence="4">
    <location>
        <begin position="1"/>
        <end position="32"/>
    </location>
</feature>
<dbReference type="Pfam" id="PF00392">
    <property type="entry name" value="GntR"/>
    <property type="match status" value="1"/>
</dbReference>
<dbReference type="Gene3D" id="1.10.10.10">
    <property type="entry name" value="Winged helix-like DNA-binding domain superfamily/Winged helix DNA-binding domain"/>
    <property type="match status" value="2"/>
</dbReference>
<dbReference type="InterPro" id="IPR028978">
    <property type="entry name" value="Chorismate_lyase_/UTRA_dom_sf"/>
</dbReference>
<organism evidence="6 7">
    <name type="scientific">Nocardioides bruguierae</name>
    <dbReference type="NCBI Taxonomy" id="2945102"/>
    <lineage>
        <taxon>Bacteria</taxon>
        <taxon>Bacillati</taxon>
        <taxon>Actinomycetota</taxon>
        <taxon>Actinomycetes</taxon>
        <taxon>Propionibacteriales</taxon>
        <taxon>Nocardioidaceae</taxon>
        <taxon>Nocardioides</taxon>
    </lineage>
</organism>
<dbReference type="SUPFAM" id="SSF46785">
    <property type="entry name" value="Winged helix' DNA-binding domain"/>
    <property type="match status" value="2"/>
</dbReference>
<sequence>MPNPHLASEADRRAAHRRAARTRVPPGADPRVPSVVMAHGALVASLRHGAIKTDDRLDEDTLIPLLSASRNSVRGALKMLAEAGLVSRFPRRGTAVVAELLDVPLNLGVGWGDAVPGEHQIHPVEARWVPSSPVTRRMLATAADRVHLSRCVDSMNGCPAMLYSRYTLAEGIDRPLVPGPADGDFSALFERTYGQPLAGIDCWVGATSATAEAAQLLHVPVGTPLLVKSRVLKDAGGTPREYSVSHYVASRVNMSAHVAASPVPGRSLPPIGLDASDAPADATHARHAPDLRPRTSVLDLVEEIRACVRDGQLPVGSVIVPACVASQFGADEECTRRALGRLHREGLLERDPEGVIRVVESVFAFELGSGRPYRDDEQHRYQSEVASSTRVVTPPFLEDVVPAREGRINRDEHVFRRDGQPLMLFIRYTDGHQRTPRPLTCETREADYGRLFFASYGTLVGSIDSWVHAVTADAQISKRLRVPEGSTVMLLERVMRDVDGTVRELTHSYIAGGRVSLGVSQVVSDAVEGSAA</sequence>
<dbReference type="GO" id="GO:0003677">
    <property type="term" value="F:DNA binding"/>
    <property type="evidence" value="ECO:0007669"/>
    <property type="project" value="UniProtKB-KW"/>
</dbReference>
<dbReference type="InterPro" id="IPR000524">
    <property type="entry name" value="Tscrpt_reg_HTH_GntR"/>
</dbReference>
<dbReference type="InterPro" id="IPR036390">
    <property type="entry name" value="WH_DNA-bd_sf"/>
</dbReference>
<gene>
    <name evidence="6" type="ORF">M8330_12710</name>
</gene>
<keyword evidence="7" id="KW-1185">Reference proteome</keyword>
<comment type="caution">
    <text evidence="6">The sequence shown here is derived from an EMBL/GenBank/DDBJ whole genome shotgun (WGS) entry which is preliminary data.</text>
</comment>
<evidence type="ECO:0000256" key="1">
    <source>
        <dbReference type="ARBA" id="ARBA00023015"/>
    </source>
</evidence>
<keyword evidence="2" id="KW-0238">DNA-binding</keyword>
<evidence type="ECO:0000256" key="2">
    <source>
        <dbReference type="ARBA" id="ARBA00023125"/>
    </source>
</evidence>
<keyword evidence="3" id="KW-0804">Transcription</keyword>
<dbReference type="SUPFAM" id="SSF64288">
    <property type="entry name" value="Chorismate lyase-like"/>
    <property type="match status" value="2"/>
</dbReference>
<evidence type="ECO:0000313" key="7">
    <source>
        <dbReference type="Proteomes" id="UP001139485"/>
    </source>
</evidence>
<dbReference type="RefSeq" id="WP_250827632.1">
    <property type="nucleotide sequence ID" value="NZ_JAMOIL010000015.1"/>
</dbReference>
<dbReference type="PANTHER" id="PTHR44846:SF1">
    <property type="entry name" value="MANNOSYL-D-GLYCERATE TRANSPORT_METABOLISM SYSTEM REPRESSOR MNGR-RELATED"/>
    <property type="match status" value="1"/>
</dbReference>
<dbReference type="Gene3D" id="3.40.1410.10">
    <property type="entry name" value="Chorismate lyase-like"/>
    <property type="match status" value="2"/>
</dbReference>
<dbReference type="PROSITE" id="PS50949">
    <property type="entry name" value="HTH_GNTR"/>
    <property type="match status" value="1"/>
</dbReference>
<dbReference type="InterPro" id="IPR036388">
    <property type="entry name" value="WH-like_DNA-bd_sf"/>
</dbReference>
<evidence type="ECO:0000313" key="6">
    <source>
        <dbReference type="EMBL" id="MCM0621150.1"/>
    </source>
</evidence>
<dbReference type="PANTHER" id="PTHR44846">
    <property type="entry name" value="MANNOSYL-D-GLYCERATE TRANSPORT/METABOLISM SYSTEM REPRESSOR MNGR-RELATED"/>
    <property type="match status" value="1"/>
</dbReference>
<feature type="domain" description="HTH gntR-type" evidence="5">
    <location>
        <begin position="32"/>
        <end position="99"/>
    </location>
</feature>
<dbReference type="InterPro" id="IPR011663">
    <property type="entry name" value="UTRA"/>
</dbReference>
<protein>
    <submittedName>
        <fullName evidence="6">UTRA domain-containing protein</fullName>
    </submittedName>
</protein>
<dbReference type="InterPro" id="IPR050679">
    <property type="entry name" value="Bact_HTH_transcr_reg"/>
</dbReference>
<evidence type="ECO:0000256" key="3">
    <source>
        <dbReference type="ARBA" id="ARBA00023163"/>
    </source>
</evidence>
<evidence type="ECO:0000256" key="4">
    <source>
        <dbReference type="SAM" id="MobiDB-lite"/>
    </source>
</evidence>
<evidence type="ECO:0000259" key="5">
    <source>
        <dbReference type="PROSITE" id="PS50949"/>
    </source>
</evidence>
<proteinExistence type="predicted"/>
<dbReference type="AlphaFoldDB" id="A0A9X2D873"/>
<keyword evidence="1" id="KW-0805">Transcription regulation</keyword>
<dbReference type="GO" id="GO:0045892">
    <property type="term" value="P:negative regulation of DNA-templated transcription"/>
    <property type="evidence" value="ECO:0007669"/>
    <property type="project" value="TreeGrafter"/>
</dbReference>
<dbReference type="SMART" id="SM00866">
    <property type="entry name" value="UTRA"/>
    <property type="match status" value="2"/>
</dbReference>
<dbReference type="Proteomes" id="UP001139485">
    <property type="component" value="Unassembled WGS sequence"/>
</dbReference>
<dbReference type="SMART" id="SM00345">
    <property type="entry name" value="HTH_GNTR"/>
    <property type="match status" value="2"/>
</dbReference>
<dbReference type="Pfam" id="PF07702">
    <property type="entry name" value="UTRA"/>
    <property type="match status" value="2"/>
</dbReference>